<evidence type="ECO:0000313" key="3">
    <source>
        <dbReference type="Proteomes" id="UP000023152"/>
    </source>
</evidence>
<dbReference type="AlphaFoldDB" id="X6NJ48"/>
<dbReference type="OrthoDB" id="10255000at2759"/>
<feature type="coiled-coil region" evidence="1">
    <location>
        <begin position="43"/>
        <end position="120"/>
    </location>
</feature>
<proteinExistence type="predicted"/>
<gene>
    <name evidence="2" type="ORF">RFI_11370</name>
</gene>
<feature type="coiled-coil region" evidence="1">
    <location>
        <begin position="199"/>
        <end position="240"/>
    </location>
</feature>
<name>X6NJ48_RETFI</name>
<accession>X6NJ48</accession>
<protein>
    <submittedName>
        <fullName evidence="2">Uncharacterized protein</fullName>
    </submittedName>
</protein>
<sequence>MMTNHEASSFGQEILSRLQSYEVMALFLDVCTQSDQTLHWNKLQRLLKELDESKSEIFKLKEQVNQLNKQKSIQRNNFDKELAQVKSKYIAEIETLQFKLKAAEKTIELKNSELTKLQVNRLKTEDLNQQYLREKKLWQEKLNTQNLLMNEWQNKEKRTAELVNQSKKQWQDIITKSSQEISKDLQRLFENFYSFHGTFEGMTSRLNLQDNKIEQLTKELQQVLKENQKLKQELNRCQVLLPNHFLRQDATENYAASILNEPELECLRLHKEVGEKMVQLWPPISKDKILRPELLALLGSIPSFKQIHQDDTIGGLSEQEPNHEETKNEETKNINLFVYTALFFHTNESHSDVNIKVMIFNLKNKL</sequence>
<keyword evidence="3" id="KW-1185">Reference proteome</keyword>
<dbReference type="EMBL" id="ASPP01008300">
    <property type="protein sequence ID" value="ETO25769.1"/>
    <property type="molecule type" value="Genomic_DNA"/>
</dbReference>
<dbReference type="Proteomes" id="UP000023152">
    <property type="component" value="Unassembled WGS sequence"/>
</dbReference>
<evidence type="ECO:0000313" key="2">
    <source>
        <dbReference type="EMBL" id="ETO25769.1"/>
    </source>
</evidence>
<organism evidence="2 3">
    <name type="scientific">Reticulomyxa filosa</name>
    <dbReference type="NCBI Taxonomy" id="46433"/>
    <lineage>
        <taxon>Eukaryota</taxon>
        <taxon>Sar</taxon>
        <taxon>Rhizaria</taxon>
        <taxon>Retaria</taxon>
        <taxon>Foraminifera</taxon>
        <taxon>Monothalamids</taxon>
        <taxon>Reticulomyxidae</taxon>
        <taxon>Reticulomyxa</taxon>
    </lineage>
</organism>
<evidence type="ECO:0000256" key="1">
    <source>
        <dbReference type="SAM" id="Coils"/>
    </source>
</evidence>
<comment type="caution">
    <text evidence="2">The sequence shown here is derived from an EMBL/GenBank/DDBJ whole genome shotgun (WGS) entry which is preliminary data.</text>
</comment>
<reference evidence="2 3" key="1">
    <citation type="journal article" date="2013" name="Curr. Biol.">
        <title>The Genome of the Foraminiferan Reticulomyxa filosa.</title>
        <authorList>
            <person name="Glockner G."/>
            <person name="Hulsmann N."/>
            <person name="Schleicher M."/>
            <person name="Noegel A.A."/>
            <person name="Eichinger L."/>
            <person name="Gallinger C."/>
            <person name="Pawlowski J."/>
            <person name="Sierra R."/>
            <person name="Euteneuer U."/>
            <person name="Pillet L."/>
            <person name="Moustafa A."/>
            <person name="Platzer M."/>
            <person name="Groth M."/>
            <person name="Szafranski K."/>
            <person name="Schliwa M."/>
        </authorList>
    </citation>
    <scope>NUCLEOTIDE SEQUENCE [LARGE SCALE GENOMIC DNA]</scope>
</reference>
<keyword evidence="1" id="KW-0175">Coiled coil</keyword>